<accession>V5EJX2</accession>
<evidence type="ECO:0000313" key="2">
    <source>
        <dbReference type="EMBL" id="EST05120.1"/>
    </source>
</evidence>
<dbReference type="GeneID" id="27421512"/>
<dbReference type="Proteomes" id="UP000019377">
    <property type="component" value="Unassembled WGS sequence"/>
</dbReference>
<protein>
    <submittedName>
        <fullName evidence="2">Uncharacterized protein</fullName>
    </submittedName>
</protein>
<dbReference type="OrthoDB" id="2546683at2759"/>
<feature type="chain" id="PRO_5004732276" evidence="1">
    <location>
        <begin position="23"/>
        <end position="399"/>
    </location>
</feature>
<gene>
    <name evidence="2" type="ORF">PSEUBRA_SCAF6g00681</name>
</gene>
<evidence type="ECO:0000313" key="3">
    <source>
        <dbReference type="Proteomes" id="UP000019377"/>
    </source>
</evidence>
<proteinExistence type="predicted"/>
<evidence type="ECO:0000256" key="1">
    <source>
        <dbReference type="SAM" id="SignalP"/>
    </source>
</evidence>
<dbReference type="OMA" id="MLLHGYN"/>
<organism evidence="2 3">
    <name type="scientific">Kalmanozyma brasiliensis (strain GHG001)</name>
    <name type="common">Yeast</name>
    <name type="synonym">Pseudozyma brasiliensis</name>
    <dbReference type="NCBI Taxonomy" id="1365824"/>
    <lineage>
        <taxon>Eukaryota</taxon>
        <taxon>Fungi</taxon>
        <taxon>Dikarya</taxon>
        <taxon>Basidiomycota</taxon>
        <taxon>Ustilaginomycotina</taxon>
        <taxon>Ustilaginomycetes</taxon>
        <taxon>Ustilaginales</taxon>
        <taxon>Ustilaginaceae</taxon>
        <taxon>Kalmanozyma</taxon>
    </lineage>
</organism>
<reference evidence="3" key="1">
    <citation type="journal article" date="2013" name="Genome Announc.">
        <title>Draft genome sequence of Pseudozyma brasiliensis sp. nov. strain GHG001, a high producer of endo-1,4-xylanase isolated from an insect pest of sugarcane.</title>
        <authorList>
            <person name="Oliveira J.V.D.C."/>
            <person name="dos Santos R.A.C."/>
            <person name="Borges T.A."/>
            <person name="Riano-Pachon D.M."/>
            <person name="Goldman G.H."/>
        </authorList>
    </citation>
    <scope>NUCLEOTIDE SEQUENCE [LARGE SCALE GENOMIC DNA]</scope>
    <source>
        <strain evidence="3">GHG001</strain>
    </source>
</reference>
<keyword evidence="3" id="KW-1185">Reference proteome</keyword>
<dbReference type="eggNOG" id="ENOG502SUV8">
    <property type="taxonomic scope" value="Eukaryota"/>
</dbReference>
<feature type="signal peptide" evidence="1">
    <location>
        <begin position="1"/>
        <end position="22"/>
    </location>
</feature>
<sequence length="399" mass="44722">MWFRSLPLFLLAILGLALSAAANKPLAAVAFVDVKFDDKAAIWTLLLDPRYRKVVAITSGINAHDQAAYELYRYVHDQNNTPYRKVDMSKLEILQGTNALGRAAPHEEWWAGLPRWVVNAATEQTLVQGLHGYRLRIFQLAPTAPYQIEAVLQATQPGDVESFMLLHGYNSGQASKAQETAFLRSLRASVRAKNPQAEVFFTSSLDSYARGDGGKQPYAAIRHIFPQRDLDQAMRDPFWSRQLLRAHEAGVNIPPFPVQDKQQLDEIIYNARVHPEYPTSAQWRRYMTDYIQSALRANPNADHMTLTRLKYTHLPEFSGAPTLELADASHVAAFHRYLDEGSRSGMHVHPVAYPPGPHEAGKRVGFVSAAGNELHGVLLKGADRDQDLEYIKRLAGIPH</sequence>
<keyword evidence="1" id="KW-0732">Signal</keyword>
<name>V5EJX2_KALBG</name>
<dbReference type="AlphaFoldDB" id="V5EJX2"/>
<dbReference type="RefSeq" id="XP_016290109.1">
    <property type="nucleotide sequence ID" value="XM_016438811.1"/>
</dbReference>
<dbReference type="EMBL" id="KI545892">
    <property type="protein sequence ID" value="EST05120.1"/>
    <property type="molecule type" value="Genomic_DNA"/>
</dbReference>
<dbReference type="HOGENOM" id="CLU_691030_0_0_1"/>